<proteinExistence type="predicted"/>
<evidence type="ECO:0000313" key="2">
    <source>
        <dbReference type="EMBL" id="CAJ1950713.1"/>
    </source>
</evidence>
<sequence>MNIAKKTYYTLTQSRYKPRSRRENQNPYILPSNTTFLHRHKSFIRGEKKSHEKGERTKEKEKIGLKDREKGNA</sequence>
<accession>A0AA86VGD2</accession>
<name>A0AA86VGD2_9FABA</name>
<evidence type="ECO:0000313" key="3">
    <source>
        <dbReference type="Proteomes" id="UP001189624"/>
    </source>
</evidence>
<keyword evidence="3" id="KW-1185">Reference proteome</keyword>
<dbReference type="Gramene" id="rna-AYBTSS11_LOCUS14399">
    <property type="protein sequence ID" value="CAJ1950713.1"/>
    <property type="gene ID" value="gene-AYBTSS11_LOCUS14399"/>
</dbReference>
<dbReference type="Proteomes" id="UP001189624">
    <property type="component" value="Chromosome 4"/>
</dbReference>
<dbReference type="EMBL" id="OY731401">
    <property type="protein sequence ID" value="CAJ1950713.1"/>
    <property type="molecule type" value="Genomic_DNA"/>
</dbReference>
<dbReference type="AlphaFoldDB" id="A0AA86VGD2"/>
<feature type="compositionally biased region" description="Basic and acidic residues" evidence="1">
    <location>
        <begin position="44"/>
        <end position="73"/>
    </location>
</feature>
<gene>
    <name evidence="2" type="ORF">AYBTSS11_LOCUS14399</name>
</gene>
<feature type="region of interest" description="Disordered" evidence="1">
    <location>
        <begin position="43"/>
        <end position="73"/>
    </location>
</feature>
<protein>
    <submittedName>
        <fullName evidence="2">Uncharacterized protein</fullName>
    </submittedName>
</protein>
<feature type="region of interest" description="Disordered" evidence="1">
    <location>
        <begin position="1"/>
        <end position="30"/>
    </location>
</feature>
<reference evidence="2" key="1">
    <citation type="submission" date="2023-10" db="EMBL/GenBank/DDBJ databases">
        <authorList>
            <person name="Domelevo Entfellner J.-B."/>
        </authorList>
    </citation>
    <scope>NUCLEOTIDE SEQUENCE</scope>
</reference>
<organism evidence="2 3">
    <name type="scientific">Sphenostylis stenocarpa</name>
    <dbReference type="NCBI Taxonomy" id="92480"/>
    <lineage>
        <taxon>Eukaryota</taxon>
        <taxon>Viridiplantae</taxon>
        <taxon>Streptophyta</taxon>
        <taxon>Embryophyta</taxon>
        <taxon>Tracheophyta</taxon>
        <taxon>Spermatophyta</taxon>
        <taxon>Magnoliopsida</taxon>
        <taxon>eudicotyledons</taxon>
        <taxon>Gunneridae</taxon>
        <taxon>Pentapetalae</taxon>
        <taxon>rosids</taxon>
        <taxon>fabids</taxon>
        <taxon>Fabales</taxon>
        <taxon>Fabaceae</taxon>
        <taxon>Papilionoideae</taxon>
        <taxon>50 kb inversion clade</taxon>
        <taxon>NPAAA clade</taxon>
        <taxon>indigoferoid/millettioid clade</taxon>
        <taxon>Phaseoleae</taxon>
        <taxon>Sphenostylis</taxon>
    </lineage>
</organism>
<evidence type="ECO:0000256" key="1">
    <source>
        <dbReference type="SAM" id="MobiDB-lite"/>
    </source>
</evidence>